<dbReference type="Proteomes" id="UP000094389">
    <property type="component" value="Unassembled WGS sequence"/>
</dbReference>
<keyword evidence="2" id="KW-1185">Reference proteome</keyword>
<evidence type="ECO:0000313" key="2">
    <source>
        <dbReference type="Proteomes" id="UP000094389"/>
    </source>
</evidence>
<organism evidence="1 2">
    <name type="scientific">Cyberlindnera jadinii (strain ATCC 18201 / CBS 1600 / BCRC 20928 / JCM 3617 / NBRC 0987 / NRRL Y-1542)</name>
    <name type="common">Torula yeast</name>
    <name type="synonym">Candida utilis</name>
    <dbReference type="NCBI Taxonomy" id="983966"/>
    <lineage>
        <taxon>Eukaryota</taxon>
        <taxon>Fungi</taxon>
        <taxon>Dikarya</taxon>
        <taxon>Ascomycota</taxon>
        <taxon>Saccharomycotina</taxon>
        <taxon>Saccharomycetes</taxon>
        <taxon>Phaffomycetales</taxon>
        <taxon>Phaffomycetaceae</taxon>
        <taxon>Cyberlindnera</taxon>
    </lineage>
</organism>
<name>A0A1E4S127_CYBJN</name>
<dbReference type="AlphaFoldDB" id="A0A1E4S127"/>
<feature type="non-terminal residue" evidence="1">
    <location>
        <position position="53"/>
    </location>
</feature>
<proteinExistence type="predicted"/>
<accession>A0A1E4S127</accession>
<dbReference type="GeneID" id="30989475"/>
<gene>
    <name evidence="1" type="ORF">CYBJADRAFT_167798</name>
</gene>
<reference evidence="1 2" key="1">
    <citation type="journal article" date="2016" name="Proc. Natl. Acad. Sci. U.S.A.">
        <title>Comparative genomics of biotechnologically important yeasts.</title>
        <authorList>
            <person name="Riley R."/>
            <person name="Haridas S."/>
            <person name="Wolfe K.H."/>
            <person name="Lopes M.R."/>
            <person name="Hittinger C.T."/>
            <person name="Goeker M."/>
            <person name="Salamov A.A."/>
            <person name="Wisecaver J.H."/>
            <person name="Long T.M."/>
            <person name="Calvey C.H."/>
            <person name="Aerts A.L."/>
            <person name="Barry K.W."/>
            <person name="Choi C."/>
            <person name="Clum A."/>
            <person name="Coughlan A.Y."/>
            <person name="Deshpande S."/>
            <person name="Douglass A.P."/>
            <person name="Hanson S.J."/>
            <person name="Klenk H.-P."/>
            <person name="LaButti K.M."/>
            <person name="Lapidus A."/>
            <person name="Lindquist E.A."/>
            <person name="Lipzen A.M."/>
            <person name="Meier-Kolthoff J.P."/>
            <person name="Ohm R.A."/>
            <person name="Otillar R.P."/>
            <person name="Pangilinan J.L."/>
            <person name="Peng Y."/>
            <person name="Rokas A."/>
            <person name="Rosa C.A."/>
            <person name="Scheuner C."/>
            <person name="Sibirny A.A."/>
            <person name="Slot J.C."/>
            <person name="Stielow J.B."/>
            <person name="Sun H."/>
            <person name="Kurtzman C.P."/>
            <person name="Blackwell M."/>
            <person name="Grigoriev I.V."/>
            <person name="Jeffries T.W."/>
        </authorList>
    </citation>
    <scope>NUCLEOTIDE SEQUENCE [LARGE SCALE GENOMIC DNA]</scope>
    <source>
        <strain evidence="2">ATCC 18201 / CBS 1600 / BCRC 20928 / JCM 3617 / NBRC 0987 / NRRL Y-1542</strain>
    </source>
</reference>
<evidence type="ECO:0000313" key="1">
    <source>
        <dbReference type="EMBL" id="ODV73199.1"/>
    </source>
</evidence>
<dbReference type="RefSeq" id="XP_020070238.1">
    <property type="nucleotide sequence ID" value="XM_020215079.1"/>
</dbReference>
<sequence>MSPSMGNGSQLSQQAANRNAILAHQQAVARQKFLQQQAQIQAQMQQQQQQQQF</sequence>
<protein>
    <submittedName>
        <fullName evidence="1">Uncharacterized protein</fullName>
    </submittedName>
</protein>
<dbReference type="EMBL" id="KV453931">
    <property type="protein sequence ID" value="ODV73199.1"/>
    <property type="molecule type" value="Genomic_DNA"/>
</dbReference>